<protein>
    <submittedName>
        <fullName evidence="2">Uncharacterized protein</fullName>
    </submittedName>
</protein>
<dbReference type="EMBL" id="JARKIF010000046">
    <property type="protein sequence ID" value="KAJ7608161.1"/>
    <property type="molecule type" value="Genomic_DNA"/>
</dbReference>
<evidence type="ECO:0000313" key="3">
    <source>
        <dbReference type="Proteomes" id="UP001221142"/>
    </source>
</evidence>
<feature type="region of interest" description="Disordered" evidence="1">
    <location>
        <begin position="168"/>
        <end position="195"/>
    </location>
</feature>
<dbReference type="AlphaFoldDB" id="A0AAD7B2P8"/>
<keyword evidence="3" id="KW-1185">Reference proteome</keyword>
<reference evidence="2" key="1">
    <citation type="submission" date="2023-03" db="EMBL/GenBank/DDBJ databases">
        <title>Massive genome expansion in bonnet fungi (Mycena s.s.) driven by repeated elements and novel gene families across ecological guilds.</title>
        <authorList>
            <consortium name="Lawrence Berkeley National Laboratory"/>
            <person name="Harder C.B."/>
            <person name="Miyauchi S."/>
            <person name="Viragh M."/>
            <person name="Kuo A."/>
            <person name="Thoen E."/>
            <person name="Andreopoulos B."/>
            <person name="Lu D."/>
            <person name="Skrede I."/>
            <person name="Drula E."/>
            <person name="Henrissat B."/>
            <person name="Morin E."/>
            <person name="Kohler A."/>
            <person name="Barry K."/>
            <person name="LaButti K."/>
            <person name="Morin E."/>
            <person name="Salamov A."/>
            <person name="Lipzen A."/>
            <person name="Mereny Z."/>
            <person name="Hegedus B."/>
            <person name="Baldrian P."/>
            <person name="Stursova M."/>
            <person name="Weitz H."/>
            <person name="Taylor A."/>
            <person name="Grigoriev I.V."/>
            <person name="Nagy L.G."/>
            <person name="Martin F."/>
            <person name="Kauserud H."/>
        </authorList>
    </citation>
    <scope>NUCLEOTIDE SEQUENCE</scope>
    <source>
        <strain evidence="2">9284</strain>
    </source>
</reference>
<sequence length="218" mass="23055">MIGNVFFAKVLLYLVTVKRRRPAGGPRTVIVSASSSGTVKTKIVGSKSTPAPLRETNTVLPPSSPTSPSTPGLSSLMPVEASTMTLTARVLYDVGTASMSTYVSPLAGIAYSSDADMPTLPASNWDHLYNFDFDFDSFGFSAPAADYAPTFYPGSYIFAAPSNPDLSGQAMHVSQSPRLLPLPSPRSPSPIPDLTLTTASVKPLSRMSEKSDLAYNGL</sequence>
<organism evidence="2 3">
    <name type="scientific">Roridomyces roridus</name>
    <dbReference type="NCBI Taxonomy" id="1738132"/>
    <lineage>
        <taxon>Eukaryota</taxon>
        <taxon>Fungi</taxon>
        <taxon>Dikarya</taxon>
        <taxon>Basidiomycota</taxon>
        <taxon>Agaricomycotina</taxon>
        <taxon>Agaricomycetes</taxon>
        <taxon>Agaricomycetidae</taxon>
        <taxon>Agaricales</taxon>
        <taxon>Marasmiineae</taxon>
        <taxon>Mycenaceae</taxon>
        <taxon>Roridomyces</taxon>
    </lineage>
</organism>
<evidence type="ECO:0000256" key="1">
    <source>
        <dbReference type="SAM" id="MobiDB-lite"/>
    </source>
</evidence>
<gene>
    <name evidence="2" type="ORF">FB45DRAFT_1039824</name>
</gene>
<dbReference type="Proteomes" id="UP001221142">
    <property type="component" value="Unassembled WGS sequence"/>
</dbReference>
<feature type="region of interest" description="Disordered" evidence="1">
    <location>
        <begin position="44"/>
        <end position="74"/>
    </location>
</feature>
<name>A0AAD7B2P8_9AGAR</name>
<feature type="compositionally biased region" description="Pro residues" evidence="1">
    <location>
        <begin position="180"/>
        <end position="191"/>
    </location>
</feature>
<feature type="compositionally biased region" description="Low complexity" evidence="1">
    <location>
        <begin position="58"/>
        <end position="74"/>
    </location>
</feature>
<proteinExistence type="predicted"/>
<comment type="caution">
    <text evidence="2">The sequence shown here is derived from an EMBL/GenBank/DDBJ whole genome shotgun (WGS) entry which is preliminary data.</text>
</comment>
<evidence type="ECO:0000313" key="2">
    <source>
        <dbReference type="EMBL" id="KAJ7608161.1"/>
    </source>
</evidence>
<accession>A0AAD7B2P8</accession>